<sequence>MESKKQFRVLIAGGGISGLSLANMLQKSGIDFLVLEAYPDIAPQVGASIGFQPPGLRILDQLGMYQEIRRQVCAVDQFELRNEKGELLVSFLDAENSFIQRHGYPLIFFERQLALKIFYSHLDKSKVLTRKAVRDVELLHDGVTVTTEDGSVYSGDILVGCDGIHSKVRREMVRLADEASPGYFPSREFDDMPCDYGCVFGISKLSLPIPAGLFSGVLRHNNSYGILGGLDDRVYWFHFFKLQKRVYGADIPKYTKEDELRHIKEHTNDILAPGLNFGDLIKGHILYNMTALPEYTFQQWHYSRIIAIGDSAHKFHPIAGHGGNSALETGVALTNVLLRALKESPCNALTNSQISDAFQKVQDIRHKTVKGLIALSHTQQRVQCLETPFLKFIALHILPRVHIDRVIDNHSQTFPQAQRLENVELSPRPTLIPYNADLLNPPYIRGWRGWAWALLFFTLSAAGFWTMDIWAIAVGASVWVENVNIIPFTGIEGLDKTLAVFPPQYRAGNKTLSPGHCALQMYFLISFFPMVAIYTVESVRKRNSLNLLTFTSFWAIYQVLGNALVGPLYYAAYILTSSNTNYWWPFSRQVPTSYAKTLLPALLLGYLLPTLLLFWEYSNPRLAQVMTLVWQPAPIYVNILLTLFSTLYAKVYPDSHRTPSADQSMPDISSLKVVYLSSFSAAALIHILTISAALCSRHPGLSLADIFVPYTSGGFQFISVSDGIRSLWLADFWVFWRAIIVWCILAVWDMNRVGRARVSLGVAVAAIVLGTLAVGPGATAVLVWYWREEKMAMVSFQEKGGRSG</sequence>
<dbReference type="Pfam" id="PF01494">
    <property type="entry name" value="FAD_binding_3"/>
    <property type="match status" value="2"/>
</dbReference>
<dbReference type="Proteomes" id="UP000034164">
    <property type="component" value="Unassembled WGS sequence"/>
</dbReference>
<feature type="transmembrane region" description="Helical" evidence="5">
    <location>
        <begin position="760"/>
        <end position="786"/>
    </location>
</feature>
<dbReference type="OrthoDB" id="10029326at2759"/>
<dbReference type="InterPro" id="IPR002938">
    <property type="entry name" value="FAD-bd"/>
</dbReference>
<evidence type="ECO:0000256" key="2">
    <source>
        <dbReference type="ARBA" id="ARBA00022630"/>
    </source>
</evidence>
<dbReference type="EMBL" id="LCZI01000800">
    <property type="protein sequence ID" value="KKZ64384.1"/>
    <property type="molecule type" value="Genomic_DNA"/>
</dbReference>
<dbReference type="PANTHER" id="PTHR47356:SF2">
    <property type="entry name" value="FAD-BINDING DOMAIN-CONTAINING PROTEIN-RELATED"/>
    <property type="match status" value="1"/>
</dbReference>
<evidence type="ECO:0000313" key="8">
    <source>
        <dbReference type="Proteomes" id="UP000034164"/>
    </source>
</evidence>
<accession>A0A0G2J2S8</accession>
<dbReference type="InterPro" id="IPR050562">
    <property type="entry name" value="FAD_mOase_fung"/>
</dbReference>
<comment type="caution">
    <text evidence="7">The sequence shown here is derived from an EMBL/GenBank/DDBJ whole genome shotgun (WGS) entry which is preliminary data.</text>
</comment>
<organism evidence="7 8">
    <name type="scientific">[Emmonsia] crescens</name>
    <dbReference type="NCBI Taxonomy" id="73230"/>
    <lineage>
        <taxon>Eukaryota</taxon>
        <taxon>Fungi</taxon>
        <taxon>Dikarya</taxon>
        <taxon>Ascomycota</taxon>
        <taxon>Pezizomycotina</taxon>
        <taxon>Eurotiomycetes</taxon>
        <taxon>Eurotiomycetidae</taxon>
        <taxon>Onygenales</taxon>
        <taxon>Ajellomycetaceae</taxon>
        <taxon>Emergomyces</taxon>
    </lineage>
</organism>
<feature type="domain" description="FAD-binding" evidence="6">
    <location>
        <begin position="295"/>
        <end position="345"/>
    </location>
</feature>
<feature type="transmembrane region" description="Helical" evidence="5">
    <location>
        <begin position="519"/>
        <end position="536"/>
    </location>
</feature>
<feature type="domain" description="FAD-binding" evidence="6">
    <location>
        <begin position="8"/>
        <end position="172"/>
    </location>
</feature>
<feature type="transmembrane region" description="Helical" evidence="5">
    <location>
        <begin position="449"/>
        <end position="467"/>
    </location>
</feature>
<keyword evidence="5" id="KW-0812">Transmembrane</keyword>
<evidence type="ECO:0000313" key="7">
    <source>
        <dbReference type="EMBL" id="KKZ64384.1"/>
    </source>
</evidence>
<feature type="transmembrane region" description="Helical" evidence="5">
    <location>
        <begin position="556"/>
        <end position="576"/>
    </location>
</feature>
<dbReference type="InterPro" id="IPR036188">
    <property type="entry name" value="FAD/NAD-bd_sf"/>
</dbReference>
<evidence type="ECO:0000256" key="1">
    <source>
        <dbReference type="ARBA" id="ARBA00007992"/>
    </source>
</evidence>
<name>A0A0G2J2S8_9EURO</name>
<keyword evidence="4" id="KW-0560">Oxidoreductase</keyword>
<evidence type="ECO:0000259" key="6">
    <source>
        <dbReference type="Pfam" id="PF01494"/>
    </source>
</evidence>
<evidence type="ECO:0000256" key="4">
    <source>
        <dbReference type="ARBA" id="ARBA00023002"/>
    </source>
</evidence>
<dbReference type="AlphaFoldDB" id="A0A0G2J2S8"/>
<evidence type="ECO:0000256" key="5">
    <source>
        <dbReference type="SAM" id="Phobius"/>
    </source>
</evidence>
<feature type="transmembrane region" description="Helical" evidence="5">
    <location>
        <begin position="673"/>
        <end position="694"/>
    </location>
</feature>
<feature type="transmembrane region" description="Helical" evidence="5">
    <location>
        <begin position="597"/>
        <end position="615"/>
    </location>
</feature>
<dbReference type="VEuPathDB" id="FungiDB:EMCG_09641"/>
<keyword evidence="5" id="KW-0472">Membrane</keyword>
<feature type="transmembrane region" description="Helical" evidence="5">
    <location>
        <begin position="635"/>
        <end position="652"/>
    </location>
</feature>
<reference evidence="8" key="1">
    <citation type="journal article" date="2015" name="PLoS Genet.">
        <title>The dynamic genome and transcriptome of the human fungal pathogen Blastomyces and close relative Emmonsia.</title>
        <authorList>
            <person name="Munoz J.F."/>
            <person name="Gauthier G.M."/>
            <person name="Desjardins C.A."/>
            <person name="Gallo J.E."/>
            <person name="Holder J."/>
            <person name="Sullivan T.D."/>
            <person name="Marty A.J."/>
            <person name="Carmen J.C."/>
            <person name="Chen Z."/>
            <person name="Ding L."/>
            <person name="Gujja S."/>
            <person name="Magrini V."/>
            <person name="Misas E."/>
            <person name="Mitreva M."/>
            <person name="Priest M."/>
            <person name="Saif S."/>
            <person name="Whiston E.A."/>
            <person name="Young S."/>
            <person name="Zeng Q."/>
            <person name="Goldman W.E."/>
            <person name="Mardis E.R."/>
            <person name="Taylor J.W."/>
            <person name="McEwen J.G."/>
            <person name="Clay O.K."/>
            <person name="Klein B.S."/>
            <person name="Cuomo C.A."/>
        </authorList>
    </citation>
    <scope>NUCLEOTIDE SEQUENCE [LARGE SCALE GENOMIC DNA]</scope>
    <source>
        <strain evidence="8">UAMH 3008</strain>
    </source>
</reference>
<comment type="similarity">
    <text evidence="1">Belongs to the paxM FAD-dependent monooxygenase family.</text>
</comment>
<keyword evidence="5" id="KW-1133">Transmembrane helix</keyword>
<evidence type="ECO:0000256" key="3">
    <source>
        <dbReference type="ARBA" id="ARBA00022827"/>
    </source>
</evidence>
<dbReference type="GO" id="GO:0004497">
    <property type="term" value="F:monooxygenase activity"/>
    <property type="evidence" value="ECO:0007669"/>
    <property type="project" value="InterPro"/>
</dbReference>
<dbReference type="PANTHER" id="PTHR47356">
    <property type="entry name" value="FAD-DEPENDENT MONOOXYGENASE ASQG-RELATED"/>
    <property type="match status" value="1"/>
</dbReference>
<dbReference type="GO" id="GO:0071949">
    <property type="term" value="F:FAD binding"/>
    <property type="evidence" value="ECO:0007669"/>
    <property type="project" value="InterPro"/>
</dbReference>
<feature type="transmembrane region" description="Helical" evidence="5">
    <location>
        <begin position="727"/>
        <end position="748"/>
    </location>
</feature>
<keyword evidence="2" id="KW-0285">Flavoprotein</keyword>
<keyword evidence="3" id="KW-0274">FAD</keyword>
<dbReference type="SUPFAM" id="SSF51905">
    <property type="entry name" value="FAD/NAD(P)-binding domain"/>
    <property type="match status" value="1"/>
</dbReference>
<protein>
    <recommendedName>
        <fullName evidence="6">FAD-binding domain-containing protein</fullName>
    </recommendedName>
</protein>
<gene>
    <name evidence="7" type="ORF">EMCG_09641</name>
</gene>
<proteinExistence type="inferred from homology"/>
<dbReference type="Gene3D" id="3.50.50.60">
    <property type="entry name" value="FAD/NAD(P)-binding domain"/>
    <property type="match status" value="1"/>
</dbReference>
<dbReference type="PRINTS" id="PR00420">
    <property type="entry name" value="RNGMNOXGNASE"/>
</dbReference>